<accession>A0ABY9YXN2</accession>
<protein>
    <submittedName>
        <fullName evidence="3">VacJ family lipoprotein</fullName>
    </submittedName>
</protein>
<dbReference type="PANTHER" id="PTHR30035">
    <property type="entry name" value="LIPOPROTEIN VACJ-RELATED"/>
    <property type="match status" value="1"/>
</dbReference>
<dbReference type="RefSeq" id="WP_311882375.1">
    <property type="nucleotide sequence ID" value="NZ_CP119391.1"/>
</dbReference>
<keyword evidence="4" id="KW-1185">Reference proteome</keyword>
<keyword evidence="2" id="KW-0732">Signal</keyword>
<dbReference type="PRINTS" id="PR01805">
    <property type="entry name" value="VACJLIPOPROT"/>
</dbReference>
<evidence type="ECO:0000313" key="3">
    <source>
        <dbReference type="EMBL" id="WNK19221.1"/>
    </source>
</evidence>
<dbReference type="InterPro" id="IPR007428">
    <property type="entry name" value="MlaA"/>
</dbReference>
<dbReference type="EMBL" id="CP119391">
    <property type="protein sequence ID" value="WNK19221.1"/>
    <property type="molecule type" value="Genomic_DNA"/>
</dbReference>
<comment type="similarity">
    <text evidence="1">Belongs to the MlaA family.</text>
</comment>
<name>A0ABY9YXN2_9GAMM</name>
<evidence type="ECO:0000256" key="2">
    <source>
        <dbReference type="ARBA" id="ARBA00022729"/>
    </source>
</evidence>
<dbReference type="PANTHER" id="PTHR30035:SF3">
    <property type="entry name" value="INTERMEMBRANE PHOSPHOLIPID TRANSPORT SYSTEM LIPOPROTEIN MLAA"/>
    <property type="match status" value="1"/>
</dbReference>
<sequence>MPDNFRLTPAPGVKRAALLMPAVALTVVLGGCASSATKGEPHPEDPWEGFNRKVFVFNDVLDRYALRPVAKGYRTITPEPVEDSVGNFFSNLGEIRTVLNSLLQGKGENASRATSRLLINTTAGIGGLFDVATKMDIRQEKEDFGQTLATWGWTDSRYLVLPFLGPSTLRDATGLPADIATYPVTYVDDDKTRIALGALNLIDKRAGLLDQEDLIQGDRYRFMRDAYLQNRAFKISDGELGDDPFAADDFDFDDADFDDANVDDADSGDDNAAD</sequence>
<organism evidence="3 4">
    <name type="scientific">Halomonas piscis</name>
    <dbReference type="NCBI Taxonomy" id="3031727"/>
    <lineage>
        <taxon>Bacteria</taxon>
        <taxon>Pseudomonadati</taxon>
        <taxon>Pseudomonadota</taxon>
        <taxon>Gammaproteobacteria</taxon>
        <taxon>Oceanospirillales</taxon>
        <taxon>Halomonadaceae</taxon>
        <taxon>Halomonas</taxon>
    </lineage>
</organism>
<proteinExistence type="inferred from homology"/>
<dbReference type="PROSITE" id="PS51257">
    <property type="entry name" value="PROKAR_LIPOPROTEIN"/>
    <property type="match status" value="1"/>
</dbReference>
<reference evidence="3 4" key="1">
    <citation type="submission" date="2023-03" db="EMBL/GenBank/DDBJ databases">
        <title>Halomonas sp. nov., isolated from Korean tranditional fermented seafood 'Jeotgal'.</title>
        <authorList>
            <person name="Kim B."/>
            <person name="Shin N.-R."/>
        </authorList>
    </citation>
    <scope>NUCLEOTIDE SEQUENCE [LARGE SCALE GENOMIC DNA]</scope>
    <source>
        <strain evidence="3 4">SG2L-4</strain>
    </source>
</reference>
<dbReference type="Pfam" id="PF04333">
    <property type="entry name" value="MlaA"/>
    <property type="match status" value="1"/>
</dbReference>
<evidence type="ECO:0000256" key="1">
    <source>
        <dbReference type="ARBA" id="ARBA00010634"/>
    </source>
</evidence>
<evidence type="ECO:0000313" key="4">
    <source>
        <dbReference type="Proteomes" id="UP001301869"/>
    </source>
</evidence>
<keyword evidence="3" id="KW-0449">Lipoprotein</keyword>
<dbReference type="Proteomes" id="UP001301869">
    <property type="component" value="Chromosome"/>
</dbReference>
<gene>
    <name evidence="3" type="ORF">P1P91_10105</name>
</gene>